<comment type="caution">
    <text evidence="2">The sequence shown here is derived from an EMBL/GenBank/DDBJ whole genome shotgun (WGS) entry which is preliminary data.</text>
</comment>
<keyword evidence="3" id="KW-1185">Reference proteome</keyword>
<name>A0ABR2Z646_9CHLO</name>
<dbReference type="EMBL" id="JALJOT010000001">
    <property type="protein sequence ID" value="KAK9919045.1"/>
    <property type="molecule type" value="Genomic_DNA"/>
</dbReference>
<dbReference type="PANTHER" id="PTHR13621:SF2">
    <property type="entry name" value="PROLINE-RICH PROTEIN PRCC"/>
    <property type="match status" value="1"/>
</dbReference>
<proteinExistence type="predicted"/>
<protein>
    <submittedName>
        <fullName evidence="2">Uncharacterized protein</fullName>
    </submittedName>
</protein>
<dbReference type="PANTHER" id="PTHR13621">
    <property type="entry name" value="PROLINE-RICH PROTEIN PRCC"/>
    <property type="match status" value="1"/>
</dbReference>
<reference evidence="2 3" key="1">
    <citation type="journal article" date="2024" name="Nat. Commun.">
        <title>Phylogenomics reveals the evolutionary origins of lichenization in chlorophyte algae.</title>
        <authorList>
            <person name="Puginier C."/>
            <person name="Libourel C."/>
            <person name="Otte J."/>
            <person name="Skaloud P."/>
            <person name="Haon M."/>
            <person name="Grisel S."/>
            <person name="Petersen M."/>
            <person name="Berrin J.G."/>
            <person name="Delaux P.M."/>
            <person name="Dal Grande F."/>
            <person name="Keller J."/>
        </authorList>
    </citation>
    <scope>NUCLEOTIDE SEQUENCE [LARGE SCALE GENOMIC DNA]</scope>
    <source>
        <strain evidence="2 3">SAG 216-7</strain>
    </source>
</reference>
<accession>A0ABR2Z646</accession>
<organism evidence="2 3">
    <name type="scientific">Coccomyxa subellipsoidea</name>
    <dbReference type="NCBI Taxonomy" id="248742"/>
    <lineage>
        <taxon>Eukaryota</taxon>
        <taxon>Viridiplantae</taxon>
        <taxon>Chlorophyta</taxon>
        <taxon>core chlorophytes</taxon>
        <taxon>Trebouxiophyceae</taxon>
        <taxon>Trebouxiophyceae incertae sedis</taxon>
        <taxon>Coccomyxaceae</taxon>
        <taxon>Coccomyxa</taxon>
    </lineage>
</organism>
<feature type="compositionally biased region" description="Basic and acidic residues" evidence="1">
    <location>
        <begin position="91"/>
        <end position="100"/>
    </location>
</feature>
<gene>
    <name evidence="2" type="ORF">WJX75_008951</name>
</gene>
<feature type="region of interest" description="Disordered" evidence="1">
    <location>
        <begin position="1"/>
        <end position="116"/>
    </location>
</feature>
<evidence type="ECO:0000313" key="3">
    <source>
        <dbReference type="Proteomes" id="UP001491310"/>
    </source>
</evidence>
<dbReference type="InterPro" id="IPR018800">
    <property type="entry name" value="PRCC"/>
</dbReference>
<dbReference type="Pfam" id="PF10253">
    <property type="entry name" value="PRCC"/>
    <property type="match status" value="1"/>
</dbReference>
<evidence type="ECO:0000313" key="2">
    <source>
        <dbReference type="EMBL" id="KAK9919045.1"/>
    </source>
</evidence>
<evidence type="ECO:0000256" key="1">
    <source>
        <dbReference type="SAM" id="MobiDB-lite"/>
    </source>
</evidence>
<sequence length="303" mass="31567">MDLLAGYGSGSDAASDADDEQNPSSIGDTMDRGGLLAKLPPPSTSQHGAGGSALSGMPVPRRSRKPVKFVVPHNSISDSSDEEDRPKKKVRVDTRGKRLGDVLPAPKGDSVLGGGFGAGTGARLLDTGGYGSDDDFKNTPPTAYGANGAAPAAATYAAPASANYGANGGAYGQNGAHYGAPPAADGEQLLQEAMQADARGAARRNAKDPFAALGVKFVEVKQEKLKHMDAGKKEAANAARTAFGADYEARLRAEAGAQPDKLSRRKHQISSLFHQAKMKELEVLETRTQGMKTKAETQAKYGW</sequence>
<dbReference type="Proteomes" id="UP001491310">
    <property type="component" value="Unassembled WGS sequence"/>
</dbReference>